<dbReference type="InterPro" id="IPR052513">
    <property type="entry name" value="Thioester_dehydratase-like"/>
</dbReference>
<gene>
    <name evidence="2" type="ORF">FHS52_002927</name>
</gene>
<protein>
    <recommendedName>
        <fullName evidence="1">ChsH2 C-terminal OB-fold domain-containing protein</fullName>
    </recommendedName>
</protein>
<dbReference type="PANTHER" id="PTHR34075:SF5">
    <property type="entry name" value="BLR3430 PROTEIN"/>
    <property type="match status" value="1"/>
</dbReference>
<evidence type="ECO:0000313" key="3">
    <source>
        <dbReference type="Proteomes" id="UP000548685"/>
    </source>
</evidence>
<dbReference type="EMBL" id="JACICE010000004">
    <property type="protein sequence ID" value="MBB3776934.1"/>
    <property type="molecule type" value="Genomic_DNA"/>
</dbReference>
<reference evidence="2 3" key="1">
    <citation type="submission" date="2020-08" db="EMBL/GenBank/DDBJ databases">
        <title>Genomic Encyclopedia of Type Strains, Phase IV (KMG-IV): sequencing the most valuable type-strain genomes for metagenomic binning, comparative biology and taxonomic classification.</title>
        <authorList>
            <person name="Goeker M."/>
        </authorList>
    </citation>
    <scope>NUCLEOTIDE SEQUENCE [LARGE SCALE GENOMIC DNA]</scope>
    <source>
        <strain evidence="2 3">DSM 8510</strain>
    </source>
</reference>
<accession>A0ABR6I228</accession>
<dbReference type="SUPFAM" id="SSF50249">
    <property type="entry name" value="Nucleic acid-binding proteins"/>
    <property type="match status" value="1"/>
</dbReference>
<dbReference type="PANTHER" id="PTHR34075">
    <property type="entry name" value="BLR3430 PROTEIN"/>
    <property type="match status" value="1"/>
</dbReference>
<feature type="domain" description="ChsH2 C-terminal OB-fold" evidence="1">
    <location>
        <begin position="31"/>
        <end position="95"/>
    </location>
</feature>
<dbReference type="InterPro" id="IPR002878">
    <property type="entry name" value="ChsH2_C"/>
</dbReference>
<keyword evidence="3" id="KW-1185">Reference proteome</keyword>
<dbReference type="Pfam" id="PF01796">
    <property type="entry name" value="OB_ChsH2_C"/>
    <property type="match status" value="1"/>
</dbReference>
<dbReference type="InterPro" id="IPR012340">
    <property type="entry name" value="NA-bd_OB-fold"/>
</dbReference>
<evidence type="ECO:0000313" key="2">
    <source>
        <dbReference type="EMBL" id="MBB3776934.1"/>
    </source>
</evidence>
<name>A0ABR6I228_9SPHN</name>
<organism evidence="2 3">
    <name type="scientific">Erythrobacter ramosus</name>
    <dbReference type="NCBI Taxonomy" id="35811"/>
    <lineage>
        <taxon>Bacteria</taxon>
        <taxon>Pseudomonadati</taxon>
        <taxon>Pseudomonadota</taxon>
        <taxon>Alphaproteobacteria</taxon>
        <taxon>Sphingomonadales</taxon>
        <taxon>Erythrobacteraceae</taxon>
        <taxon>Erythrobacter/Porphyrobacter group</taxon>
        <taxon>Erythrobacter</taxon>
    </lineage>
</organism>
<proteinExistence type="predicted"/>
<sequence length="114" mass="12067">MMIAFCSDCAAAIHPPQVVCPQCQSCDVEARAVAGSGTIFTFTINHQQWLPGMEVPFGIAVVDVDGAPGVRVTAMVNCDNPDALAIGQRVAIGFQQVDTVWIPHWNIAATGVTQ</sequence>
<comment type="caution">
    <text evidence="2">The sequence shown here is derived from an EMBL/GenBank/DDBJ whole genome shotgun (WGS) entry which is preliminary data.</text>
</comment>
<dbReference type="Proteomes" id="UP000548685">
    <property type="component" value="Unassembled WGS sequence"/>
</dbReference>
<evidence type="ECO:0000259" key="1">
    <source>
        <dbReference type="Pfam" id="PF01796"/>
    </source>
</evidence>